<dbReference type="InterPro" id="IPR052980">
    <property type="entry name" value="Crinkler_effector"/>
</dbReference>
<dbReference type="InterPro" id="IPR027417">
    <property type="entry name" value="P-loop_NTPase"/>
</dbReference>
<accession>A0ABQ0LHD6</accession>
<keyword evidence="2" id="KW-1185">Reference proteome</keyword>
<dbReference type="PANTHER" id="PTHR33129">
    <property type="entry name" value="PROTEIN KINASE DOMAIN-CONTAINING PROTEIN-RELATED"/>
    <property type="match status" value="1"/>
</dbReference>
<protein>
    <submittedName>
        <fullName evidence="1">Uncharacterized protein</fullName>
    </submittedName>
</protein>
<dbReference type="Gene3D" id="3.40.50.300">
    <property type="entry name" value="P-loop containing nucleotide triphosphate hydrolases"/>
    <property type="match status" value="1"/>
</dbReference>
<organism evidence="1 2">
    <name type="scientific">Mycena chlorophos</name>
    <name type="common">Agaric fungus</name>
    <name type="synonym">Agaricus chlorophos</name>
    <dbReference type="NCBI Taxonomy" id="658473"/>
    <lineage>
        <taxon>Eukaryota</taxon>
        <taxon>Fungi</taxon>
        <taxon>Dikarya</taxon>
        <taxon>Basidiomycota</taxon>
        <taxon>Agaricomycotina</taxon>
        <taxon>Agaricomycetes</taxon>
        <taxon>Agaricomycetidae</taxon>
        <taxon>Agaricales</taxon>
        <taxon>Marasmiineae</taxon>
        <taxon>Mycenaceae</taxon>
        <taxon>Mycena</taxon>
    </lineage>
</organism>
<sequence>MTLSRPQPLPGFQWEEPNDPYPTIHALLWRSEDSPPPLAAVEPPRLREFIESFPPDSEAPQPVDYINLRKHKNDLARMSQLCGQRNSWAEEGVLVVREEYRKFLQYAINNLESGFSSGALLTGQPGIGKSWCSCFILFFLLAYHQSVFFCDTDDYIWYFSEHGVQVAEKLNPSKSEVQRALRNAWVLIDLDYLPHWRMPTYVRQAKYVVWSASPLPARLNSFSKCVVGGEAWYMKVWDDCELEAVARYYNIPDLPQRLHACGPIPRMIFLRDFDLGKEDDDDWYIRSALKSDIRHFGLSKDSDAQPIHRVFIVDPVSEYVNGELVVQRTKYCVRFRSPRIAIRAAIIAAEYIHDLQAQLATALNAPHSRAVATSLLESFIYQHLRNGRGQLSGVSFANCAVKSLTLTGEARNFCCDDATPPTASTILYLRNPPAVDAIIHTCDHVSLIQVAHRETRILEYRTMLQILDRLQYIFGSVDQVTAISYCIIGIDRETVRGLRDCAATTLVELQGLKTDEQWEEAFDLPRTDEHVQRLGKLRVEGYLYSYEQGLLAIG</sequence>
<reference evidence="1" key="1">
    <citation type="submission" date="2014-09" db="EMBL/GenBank/DDBJ databases">
        <title>Genome sequence of the luminous mushroom Mycena chlorophos for searching fungal bioluminescence genes.</title>
        <authorList>
            <person name="Tanaka Y."/>
            <person name="Kasuga D."/>
            <person name="Oba Y."/>
            <person name="Hase S."/>
            <person name="Sato K."/>
            <person name="Oba Y."/>
            <person name="Sakakibara Y."/>
        </authorList>
    </citation>
    <scope>NUCLEOTIDE SEQUENCE</scope>
</reference>
<dbReference type="Proteomes" id="UP000815677">
    <property type="component" value="Unassembled WGS sequence"/>
</dbReference>
<name>A0ABQ0LHD6_MYCCL</name>
<proteinExistence type="predicted"/>
<dbReference type="PANTHER" id="PTHR33129:SF1">
    <property type="entry name" value="ATP-BINDING PROTEIN"/>
    <property type="match status" value="1"/>
</dbReference>
<dbReference type="EMBL" id="DF846523">
    <property type="protein sequence ID" value="GAT50569.1"/>
    <property type="molecule type" value="Genomic_DNA"/>
</dbReference>
<evidence type="ECO:0000313" key="1">
    <source>
        <dbReference type="EMBL" id="GAT50569.1"/>
    </source>
</evidence>
<gene>
    <name evidence="1" type="ORF">MCHLO_07793</name>
</gene>
<evidence type="ECO:0000313" key="2">
    <source>
        <dbReference type="Proteomes" id="UP000815677"/>
    </source>
</evidence>